<proteinExistence type="predicted"/>
<dbReference type="EMBL" id="JAUEPS010000014">
    <property type="protein sequence ID" value="KAK0459821.1"/>
    <property type="molecule type" value="Genomic_DNA"/>
</dbReference>
<evidence type="ECO:0008006" key="5">
    <source>
        <dbReference type="Google" id="ProtNLM"/>
    </source>
</evidence>
<protein>
    <recommendedName>
        <fullName evidence="5">LPXTG-domain-containing protein</fullName>
    </recommendedName>
</protein>
<comment type="caution">
    <text evidence="3">The sequence shown here is derived from an EMBL/GenBank/DDBJ whole genome shotgun (WGS) entry which is preliminary data.</text>
</comment>
<gene>
    <name evidence="3" type="ORF">EV420DRAFT_1235783</name>
</gene>
<feature type="chain" id="PRO_5041261605" description="LPXTG-domain-containing protein" evidence="2">
    <location>
        <begin position="17"/>
        <end position="229"/>
    </location>
</feature>
<feature type="non-terminal residue" evidence="3">
    <location>
        <position position="1"/>
    </location>
</feature>
<evidence type="ECO:0000313" key="4">
    <source>
        <dbReference type="Proteomes" id="UP001175211"/>
    </source>
</evidence>
<reference evidence="3" key="1">
    <citation type="submission" date="2023-06" db="EMBL/GenBank/DDBJ databases">
        <authorList>
            <consortium name="Lawrence Berkeley National Laboratory"/>
            <person name="Ahrendt S."/>
            <person name="Sahu N."/>
            <person name="Indic B."/>
            <person name="Wong-Bajracharya J."/>
            <person name="Merenyi Z."/>
            <person name="Ke H.-M."/>
            <person name="Monk M."/>
            <person name="Kocsube S."/>
            <person name="Drula E."/>
            <person name="Lipzen A."/>
            <person name="Balint B."/>
            <person name="Henrissat B."/>
            <person name="Andreopoulos B."/>
            <person name="Martin F.M."/>
            <person name="Harder C.B."/>
            <person name="Rigling D."/>
            <person name="Ford K.L."/>
            <person name="Foster G.D."/>
            <person name="Pangilinan J."/>
            <person name="Papanicolaou A."/>
            <person name="Barry K."/>
            <person name="LaButti K."/>
            <person name="Viragh M."/>
            <person name="Koriabine M."/>
            <person name="Yan M."/>
            <person name="Riley R."/>
            <person name="Champramary S."/>
            <person name="Plett K.L."/>
            <person name="Tsai I.J."/>
            <person name="Slot J."/>
            <person name="Sipos G."/>
            <person name="Plett J."/>
            <person name="Nagy L.G."/>
            <person name="Grigoriev I.V."/>
        </authorList>
    </citation>
    <scope>NUCLEOTIDE SEQUENCE</scope>
    <source>
        <strain evidence="3">CCBAS 213</strain>
    </source>
</reference>
<dbReference type="GeneID" id="85350130"/>
<evidence type="ECO:0000313" key="3">
    <source>
        <dbReference type="EMBL" id="KAK0459821.1"/>
    </source>
</evidence>
<dbReference type="AlphaFoldDB" id="A0AA39KH46"/>
<organism evidence="3 4">
    <name type="scientific">Armillaria tabescens</name>
    <name type="common">Ringless honey mushroom</name>
    <name type="synonym">Agaricus tabescens</name>
    <dbReference type="NCBI Taxonomy" id="1929756"/>
    <lineage>
        <taxon>Eukaryota</taxon>
        <taxon>Fungi</taxon>
        <taxon>Dikarya</taxon>
        <taxon>Basidiomycota</taxon>
        <taxon>Agaricomycotina</taxon>
        <taxon>Agaricomycetes</taxon>
        <taxon>Agaricomycetidae</taxon>
        <taxon>Agaricales</taxon>
        <taxon>Marasmiineae</taxon>
        <taxon>Physalacriaceae</taxon>
        <taxon>Desarmillaria</taxon>
    </lineage>
</organism>
<dbReference type="Gene3D" id="1.20.5.510">
    <property type="entry name" value="Single helix bin"/>
    <property type="match status" value="1"/>
</dbReference>
<evidence type="ECO:0000256" key="2">
    <source>
        <dbReference type="SAM" id="SignalP"/>
    </source>
</evidence>
<keyword evidence="2" id="KW-0732">Signal</keyword>
<feature type="signal peptide" evidence="2">
    <location>
        <begin position="1"/>
        <end position="16"/>
    </location>
</feature>
<keyword evidence="1" id="KW-0812">Transmembrane</keyword>
<sequence>LLLLILPALSPCLVRGQTTNATCVSSYGWANNTLGQSPCLVAAYLQTACLNTSFIVPALPEGTHYTGPSTAQADLCKCNTVTYSLISACADCQNRQFLNWGNWTANCAVVAIGLFPKPVPAGTVIPQWAYITINSVRLRLTSEKIAEEGSSTVSSTASTSLSTASTLSLTTSSTLPSNAAATTSTSSSGSNAGAIAGGVVGGIVFLMGTSLVMFWFFLHRRRQARSAAR</sequence>
<keyword evidence="1" id="KW-0472">Membrane</keyword>
<dbReference type="RefSeq" id="XP_060332018.1">
    <property type="nucleotide sequence ID" value="XM_060466582.1"/>
</dbReference>
<name>A0AA39KH46_ARMTA</name>
<evidence type="ECO:0000256" key="1">
    <source>
        <dbReference type="SAM" id="Phobius"/>
    </source>
</evidence>
<dbReference type="Proteomes" id="UP001175211">
    <property type="component" value="Unassembled WGS sequence"/>
</dbReference>
<feature type="non-terminal residue" evidence="3">
    <location>
        <position position="229"/>
    </location>
</feature>
<accession>A0AA39KH46</accession>
<keyword evidence="1" id="KW-1133">Transmembrane helix</keyword>
<keyword evidence="4" id="KW-1185">Reference proteome</keyword>
<feature type="transmembrane region" description="Helical" evidence="1">
    <location>
        <begin position="194"/>
        <end position="218"/>
    </location>
</feature>